<reference evidence="1 2" key="1">
    <citation type="submission" date="2019-09" db="EMBL/GenBank/DDBJ databases">
        <title>FDA dAtabase for Regulatory Grade micrObial Sequences (FDA-ARGOS): Supporting development and validation of Infectious Disease Dx tests.</title>
        <authorList>
            <person name="Sciortino C."/>
            <person name="Tallon L."/>
            <person name="Sadzewicz L."/>
            <person name="Vavikolanu K."/>
            <person name="Mehta A."/>
            <person name="Aluvathingal J."/>
            <person name="Nadendla S."/>
            <person name="Nandy P."/>
            <person name="Geyer C."/>
            <person name="Yan Y."/>
            <person name="Sichtig H."/>
        </authorList>
    </citation>
    <scope>NUCLEOTIDE SEQUENCE [LARGE SCALE GENOMIC DNA]</scope>
    <source>
        <strain evidence="1 2">FDAARGOS_640</strain>
    </source>
</reference>
<sequence length="305" mass="31927">MTSTSAWAVWRTRGMTRVYGHYDEAMLPLSPPAPALIAADIDGTFVDDTGAIPPKNLDALQRARENGLDFCLVTARPPRWLTRFRGLSAGAIYAANGAYILDAATGAILEDRGFSRSEVRAVARALAPVSGIALSAETADGFVRERAFPSAPAAGERDRESDATFTLLSEISCGAGKILAVSSLLDTAEFYREVRSRIKGLAELHVSTSDGLAELSPIGISKATALAHACHARGIEPAQVWAVGDMPNDLPMLNVAGVGIAVRNAHSGLHAHADALAPANTDAGVAHVIDAALRARALARTTLGT</sequence>
<dbReference type="PANTHER" id="PTHR10000:SF8">
    <property type="entry name" value="HAD SUPERFAMILY HYDROLASE-LIKE, TYPE 3"/>
    <property type="match status" value="1"/>
</dbReference>
<dbReference type="Gene3D" id="3.30.1240.10">
    <property type="match status" value="1"/>
</dbReference>
<dbReference type="InterPro" id="IPR006379">
    <property type="entry name" value="HAD-SF_hydro_IIB"/>
</dbReference>
<organism evidence="1 2">
    <name type="scientific">Dermabacter vaginalis</name>
    <dbReference type="NCBI Taxonomy" id="1630135"/>
    <lineage>
        <taxon>Bacteria</taxon>
        <taxon>Bacillati</taxon>
        <taxon>Actinomycetota</taxon>
        <taxon>Actinomycetes</taxon>
        <taxon>Micrococcales</taxon>
        <taxon>Dermabacteraceae</taxon>
        <taxon>Dermabacter</taxon>
    </lineage>
</organism>
<dbReference type="InterPro" id="IPR023214">
    <property type="entry name" value="HAD_sf"/>
</dbReference>
<evidence type="ECO:0000313" key="2">
    <source>
        <dbReference type="Proteomes" id="UP000323865"/>
    </source>
</evidence>
<dbReference type="Pfam" id="PF08282">
    <property type="entry name" value="Hydrolase_3"/>
    <property type="match status" value="1"/>
</dbReference>
<dbReference type="PANTHER" id="PTHR10000">
    <property type="entry name" value="PHOSPHOSERINE PHOSPHATASE"/>
    <property type="match status" value="1"/>
</dbReference>
<keyword evidence="2" id="KW-1185">Reference proteome</keyword>
<protein>
    <submittedName>
        <fullName evidence="1">HAD family hydrolase</fullName>
    </submittedName>
</protein>
<dbReference type="Proteomes" id="UP000323865">
    <property type="component" value="Chromosome"/>
</dbReference>
<dbReference type="InterPro" id="IPR036412">
    <property type="entry name" value="HAD-like_sf"/>
</dbReference>
<evidence type="ECO:0000313" key="1">
    <source>
        <dbReference type="EMBL" id="QEU11106.1"/>
    </source>
</evidence>
<proteinExistence type="predicted"/>
<gene>
    <name evidence="1" type="ORF">FOB48_01495</name>
</gene>
<dbReference type="GO" id="GO:0016787">
    <property type="term" value="F:hydrolase activity"/>
    <property type="evidence" value="ECO:0007669"/>
    <property type="project" value="UniProtKB-KW"/>
</dbReference>
<dbReference type="Gene3D" id="3.40.50.1000">
    <property type="entry name" value="HAD superfamily/HAD-like"/>
    <property type="match status" value="1"/>
</dbReference>
<dbReference type="NCBIfam" id="TIGR01484">
    <property type="entry name" value="HAD-SF-IIB"/>
    <property type="match status" value="1"/>
</dbReference>
<keyword evidence="1" id="KW-0378">Hydrolase</keyword>
<name>A0ABX6A1S2_9MICO</name>
<accession>A0ABX6A1S2</accession>
<dbReference type="SUPFAM" id="SSF56784">
    <property type="entry name" value="HAD-like"/>
    <property type="match status" value="1"/>
</dbReference>
<dbReference type="EMBL" id="CP044108">
    <property type="protein sequence ID" value="QEU11106.1"/>
    <property type="molecule type" value="Genomic_DNA"/>
</dbReference>